<dbReference type="EMBL" id="CP080429">
    <property type="protein sequence ID" value="QYJ67695.1"/>
    <property type="molecule type" value="Genomic_DNA"/>
</dbReference>
<evidence type="ECO:0000313" key="1">
    <source>
        <dbReference type="EMBL" id="QYJ67695.1"/>
    </source>
</evidence>
<keyword evidence="2" id="KW-1185">Reference proteome</keyword>
<name>A0ABX8V4D3_9FLAO</name>
<sequence length="82" mass="8743">MMSNTKVVAGVAAGIAALAVVGIVLKKKGHLDGLSAKADELGSDIKERFASVKDYARKRFDEITQKGRETTEVAPKVIETNV</sequence>
<proteinExistence type="predicted"/>
<accession>A0ABX8V4D3</accession>
<protein>
    <recommendedName>
        <fullName evidence="3">YtxH domain-containing protein</fullName>
    </recommendedName>
</protein>
<organism evidence="1 2">
    <name type="scientific">Flavobacterium litorale</name>
    <dbReference type="NCBI Taxonomy" id="2856519"/>
    <lineage>
        <taxon>Bacteria</taxon>
        <taxon>Pseudomonadati</taxon>
        <taxon>Bacteroidota</taxon>
        <taxon>Flavobacteriia</taxon>
        <taxon>Flavobacteriales</taxon>
        <taxon>Flavobacteriaceae</taxon>
        <taxon>Flavobacterium</taxon>
    </lineage>
</organism>
<reference evidence="1 2" key="1">
    <citation type="submission" date="2021-07" db="EMBL/GenBank/DDBJ databases">
        <title>Flavobacterium WSW3-B6 sp.nov, isolated from seaweed.</title>
        <authorList>
            <person name="Muhammad N."/>
            <person name="Ho H."/>
            <person name="Lee Y.-J."/>
            <person name="Nguyen T."/>
            <person name="Ho J."/>
            <person name="Kim S.-G."/>
        </authorList>
    </citation>
    <scope>NUCLEOTIDE SEQUENCE [LARGE SCALE GENOMIC DNA]</scope>
    <source>
        <strain evidence="1 2">WSW3-B6</strain>
    </source>
</reference>
<evidence type="ECO:0000313" key="2">
    <source>
        <dbReference type="Proteomes" id="UP000825381"/>
    </source>
</evidence>
<evidence type="ECO:0008006" key="3">
    <source>
        <dbReference type="Google" id="ProtNLM"/>
    </source>
</evidence>
<dbReference type="RefSeq" id="WP_220640040.1">
    <property type="nucleotide sequence ID" value="NZ_CP080429.1"/>
</dbReference>
<dbReference type="Proteomes" id="UP000825381">
    <property type="component" value="Chromosome"/>
</dbReference>
<gene>
    <name evidence="1" type="ORF">K1I41_09080</name>
</gene>